<dbReference type="EMBL" id="ACVN02000035">
    <property type="protein sequence ID" value="ERK62164.1"/>
    <property type="molecule type" value="Genomic_DNA"/>
</dbReference>
<organism evidence="7 8">
    <name type="scientific">Propionibacterium acidifaciens F0233</name>
    <dbReference type="NCBI Taxonomy" id="553198"/>
    <lineage>
        <taxon>Bacteria</taxon>
        <taxon>Bacillati</taxon>
        <taxon>Actinomycetota</taxon>
        <taxon>Actinomycetes</taxon>
        <taxon>Propionibacteriales</taxon>
        <taxon>Propionibacteriaceae</taxon>
        <taxon>Propionibacterium</taxon>
    </lineage>
</organism>
<evidence type="ECO:0000313" key="8">
    <source>
        <dbReference type="Proteomes" id="UP000017052"/>
    </source>
</evidence>
<dbReference type="GO" id="GO:0005524">
    <property type="term" value="F:ATP binding"/>
    <property type="evidence" value="ECO:0007669"/>
    <property type="project" value="UniProtKB-KW"/>
</dbReference>
<evidence type="ECO:0000256" key="5">
    <source>
        <dbReference type="ARBA" id="ARBA00023251"/>
    </source>
</evidence>
<sequence length="359" mass="38396">MTSVTSTGTQVPRLLMSLPCSLARTVPGVTGSMAEQGLPAPRRTERILMAQYLNDPLTSREHDPNAAIRLESLTKTFRAPSGGTITAVDDVSFTIDRGEVVAFLGPNGAGKSTTIDLALGLLGPDSGSARIFGLDPITAAHAGLVSAVMQSGGMLPDLTVRDLMHMVGGLFREAEVDRCMARANINELADRKISTCSGGEIQRVRFGMALIPNPELMILDEPTAAMDVEARRTFWERVHEDADRGRTVVFATHYIEEADQFADRVILIQDGRIIADDTADNIRAASSGRIASCVLPADAARTVLDGPGVSIVKRSAGRTYLHSTDSDALVGDLVRVGATDIEVLPQSLEDAFLTLTRKN</sequence>
<feature type="domain" description="ABC transporter" evidence="6">
    <location>
        <begin position="68"/>
        <end position="295"/>
    </location>
</feature>
<dbReference type="PROSITE" id="PS50893">
    <property type="entry name" value="ABC_TRANSPORTER_2"/>
    <property type="match status" value="1"/>
</dbReference>
<dbReference type="GO" id="GO:0046677">
    <property type="term" value="P:response to antibiotic"/>
    <property type="evidence" value="ECO:0007669"/>
    <property type="project" value="UniProtKB-KW"/>
</dbReference>
<dbReference type="InterPro" id="IPR050763">
    <property type="entry name" value="ABC_transporter_ATP-binding"/>
</dbReference>
<reference evidence="7" key="1">
    <citation type="submission" date="2013-08" db="EMBL/GenBank/DDBJ databases">
        <authorList>
            <person name="Durkin A.S."/>
            <person name="Haft D.R."/>
            <person name="McCorrison J."/>
            <person name="Torralba M."/>
            <person name="Gillis M."/>
            <person name="Haft D.H."/>
            <person name="Methe B."/>
            <person name="Sutton G."/>
            <person name="Nelson K.E."/>
        </authorList>
    </citation>
    <scope>NUCLEOTIDE SEQUENCE [LARGE SCALE GENOMIC DNA]</scope>
    <source>
        <strain evidence="7">F0233</strain>
    </source>
</reference>
<keyword evidence="5" id="KW-0046">Antibiotic resistance</keyword>
<dbReference type="Gene3D" id="3.40.50.300">
    <property type="entry name" value="P-loop containing nucleotide triphosphate hydrolases"/>
    <property type="match status" value="1"/>
</dbReference>
<keyword evidence="2" id="KW-0813">Transport</keyword>
<proteinExistence type="predicted"/>
<dbReference type="PROSITE" id="PS00211">
    <property type="entry name" value="ABC_TRANSPORTER_1"/>
    <property type="match status" value="1"/>
</dbReference>
<keyword evidence="4 7" id="KW-0067">ATP-binding</keyword>
<dbReference type="GO" id="GO:0016887">
    <property type="term" value="F:ATP hydrolysis activity"/>
    <property type="evidence" value="ECO:0007669"/>
    <property type="project" value="InterPro"/>
</dbReference>
<dbReference type="PANTHER" id="PTHR42711:SF17">
    <property type="entry name" value="ABC TRANSPORTER ATP-BINDING PROTEIN"/>
    <property type="match status" value="1"/>
</dbReference>
<dbReference type="InterPro" id="IPR003593">
    <property type="entry name" value="AAA+_ATPase"/>
</dbReference>
<dbReference type="PANTHER" id="PTHR42711">
    <property type="entry name" value="ABC TRANSPORTER ATP-BINDING PROTEIN"/>
    <property type="match status" value="1"/>
</dbReference>
<keyword evidence="3" id="KW-0547">Nucleotide-binding</keyword>
<evidence type="ECO:0000256" key="2">
    <source>
        <dbReference type="ARBA" id="ARBA00022448"/>
    </source>
</evidence>
<dbReference type="SMART" id="SM00382">
    <property type="entry name" value="AAA"/>
    <property type="match status" value="1"/>
</dbReference>
<comment type="caution">
    <text evidence="7">The sequence shown here is derived from an EMBL/GenBank/DDBJ whole genome shotgun (WGS) entry which is preliminary data.</text>
</comment>
<protein>
    <submittedName>
        <fullName evidence="7">ABC transporter, ATP-binding protein</fullName>
    </submittedName>
</protein>
<comment type="subcellular location">
    <subcellularLocation>
        <location evidence="1">Cell membrane</location>
        <topology evidence="1">Peripheral membrane protein</topology>
    </subcellularLocation>
</comment>
<accession>U2R0Y8</accession>
<dbReference type="InterPro" id="IPR027417">
    <property type="entry name" value="P-loop_NTPase"/>
</dbReference>
<evidence type="ECO:0000313" key="7">
    <source>
        <dbReference type="EMBL" id="ERK62164.1"/>
    </source>
</evidence>
<dbReference type="SUPFAM" id="SSF52540">
    <property type="entry name" value="P-loop containing nucleoside triphosphate hydrolases"/>
    <property type="match status" value="1"/>
</dbReference>
<dbReference type="GO" id="GO:0005886">
    <property type="term" value="C:plasma membrane"/>
    <property type="evidence" value="ECO:0007669"/>
    <property type="project" value="UniProtKB-SubCell"/>
</dbReference>
<dbReference type="CDD" id="cd03230">
    <property type="entry name" value="ABC_DR_subfamily_A"/>
    <property type="match status" value="1"/>
</dbReference>
<evidence type="ECO:0000259" key="6">
    <source>
        <dbReference type="PROSITE" id="PS50893"/>
    </source>
</evidence>
<dbReference type="Pfam" id="PF00005">
    <property type="entry name" value="ABC_tran"/>
    <property type="match status" value="1"/>
</dbReference>
<name>U2R0Y8_9ACTN</name>
<dbReference type="InterPro" id="IPR017871">
    <property type="entry name" value="ABC_transporter-like_CS"/>
</dbReference>
<dbReference type="Proteomes" id="UP000017052">
    <property type="component" value="Unassembled WGS sequence"/>
</dbReference>
<dbReference type="AlphaFoldDB" id="U2R0Y8"/>
<evidence type="ECO:0000256" key="1">
    <source>
        <dbReference type="ARBA" id="ARBA00004202"/>
    </source>
</evidence>
<gene>
    <name evidence="7" type="ORF">HMPREF0682_2861</name>
</gene>
<evidence type="ECO:0000256" key="3">
    <source>
        <dbReference type="ARBA" id="ARBA00022741"/>
    </source>
</evidence>
<dbReference type="InterPro" id="IPR003439">
    <property type="entry name" value="ABC_transporter-like_ATP-bd"/>
</dbReference>
<keyword evidence="8" id="KW-1185">Reference proteome</keyword>
<evidence type="ECO:0000256" key="4">
    <source>
        <dbReference type="ARBA" id="ARBA00022840"/>
    </source>
</evidence>